<dbReference type="InterPro" id="IPR036249">
    <property type="entry name" value="Thioredoxin-like_sf"/>
</dbReference>
<evidence type="ECO:0000259" key="2">
    <source>
        <dbReference type="PROSITE" id="PS51352"/>
    </source>
</evidence>
<protein>
    <submittedName>
        <fullName evidence="3">Putative peroxiredoxin</fullName>
    </submittedName>
</protein>
<organism evidence="3">
    <name type="scientific">uncultured bacterium EIL27G07</name>
    <dbReference type="NCBI Taxonomy" id="1768202"/>
    <lineage>
        <taxon>Bacteria</taxon>
        <taxon>environmental samples</taxon>
    </lineage>
</organism>
<dbReference type="PROSITE" id="PS51352">
    <property type="entry name" value="THIOREDOXIN_2"/>
    <property type="match status" value="1"/>
</dbReference>
<evidence type="ECO:0000256" key="1">
    <source>
        <dbReference type="SAM" id="SignalP"/>
    </source>
</evidence>
<dbReference type="InterPro" id="IPR013766">
    <property type="entry name" value="Thioredoxin_domain"/>
</dbReference>
<dbReference type="GO" id="GO:0016491">
    <property type="term" value="F:oxidoreductase activity"/>
    <property type="evidence" value="ECO:0007669"/>
    <property type="project" value="InterPro"/>
</dbReference>
<feature type="chain" id="PRO_5006833348" evidence="1">
    <location>
        <begin position="20"/>
        <end position="199"/>
    </location>
</feature>
<dbReference type="Gene3D" id="3.40.30.10">
    <property type="entry name" value="Glutaredoxin"/>
    <property type="match status" value="1"/>
</dbReference>
<dbReference type="Pfam" id="PF08534">
    <property type="entry name" value="Redoxin"/>
    <property type="match status" value="1"/>
</dbReference>
<evidence type="ECO:0000313" key="3">
    <source>
        <dbReference type="EMBL" id="ALS56195.1"/>
    </source>
</evidence>
<accession>A0A0U2W6C2</accession>
<sequence length="199" mass="22279">MKAKIILIIFFAMNIFSLAKVGETAPNFSLINQDNKKISLEEFRGKKVVLEWTNHECPFVKRHYETGNMQKLQKELVENDVIWLSIVSSAKGKQGYIDQDQAKELTLTRDASPNHVLLDEDGSVGKKFVAKTTPHMYVIDEDGVLKYQGAIDNLGTMGALFSTDLSKGVNFVREAIQNLNAGLEIESSSTRPYGCSIKY</sequence>
<dbReference type="InterPro" id="IPR047262">
    <property type="entry name" value="PRX-like1"/>
</dbReference>
<keyword evidence="1" id="KW-0732">Signal</keyword>
<proteinExistence type="predicted"/>
<dbReference type="EMBL" id="KT201090">
    <property type="protein sequence ID" value="ALS56195.1"/>
    <property type="molecule type" value="Genomic_DNA"/>
</dbReference>
<dbReference type="PANTHER" id="PTHR43640:SF1">
    <property type="entry name" value="THIOREDOXIN-DEPENDENT PEROXIREDOXIN"/>
    <property type="match status" value="1"/>
</dbReference>
<dbReference type="SUPFAM" id="SSF52833">
    <property type="entry name" value="Thioredoxin-like"/>
    <property type="match status" value="1"/>
</dbReference>
<feature type="domain" description="Thioredoxin" evidence="2">
    <location>
        <begin position="19"/>
        <end position="177"/>
    </location>
</feature>
<dbReference type="PANTHER" id="PTHR43640">
    <property type="entry name" value="OS07G0260300 PROTEIN"/>
    <property type="match status" value="1"/>
</dbReference>
<feature type="signal peptide" evidence="1">
    <location>
        <begin position="1"/>
        <end position="19"/>
    </location>
</feature>
<name>A0A0U2W6C2_9BACT</name>
<dbReference type="AlphaFoldDB" id="A0A0U2W6C2"/>
<reference evidence="3" key="1">
    <citation type="journal article" date="2016" name="ISME J.">
        <title>Functional metagenomic screen reveals new and diverse microbial rhodopsins.</title>
        <authorList>
            <person name="Pushkarev A."/>
            <person name="Beja O."/>
        </authorList>
    </citation>
    <scope>NUCLEOTIDE SEQUENCE</scope>
</reference>
<dbReference type="InterPro" id="IPR013740">
    <property type="entry name" value="Redoxin"/>
</dbReference>